<dbReference type="OrthoDB" id="9871724at2"/>
<evidence type="ECO:0000256" key="1">
    <source>
        <dbReference type="SAM" id="Coils"/>
    </source>
</evidence>
<evidence type="ECO:0000313" key="3">
    <source>
        <dbReference type="EMBL" id="KGN86692.1"/>
    </source>
</evidence>
<protein>
    <submittedName>
        <fullName evidence="3">Uncharacterized protein</fullName>
    </submittedName>
</protein>
<dbReference type="Proteomes" id="UP000030130">
    <property type="component" value="Unassembled WGS sequence"/>
</dbReference>
<comment type="caution">
    <text evidence="3">The sequence shown here is derived from an EMBL/GenBank/DDBJ whole genome shotgun (WGS) entry which is preliminary data.</text>
</comment>
<keyword evidence="2" id="KW-0472">Membrane</keyword>
<dbReference type="EMBL" id="JRAI01000029">
    <property type="protein sequence ID" value="KGN86692.1"/>
    <property type="molecule type" value="Genomic_DNA"/>
</dbReference>
<gene>
    <name evidence="3" type="ORF">HR08_03395</name>
</gene>
<accession>A0A0A2F9E0</accession>
<reference evidence="3" key="1">
    <citation type="submission" date="2014-08" db="EMBL/GenBank/DDBJ databases">
        <title>Porphyromonas gulae strain:COT-052_OH1451 Genome sequencing.</title>
        <authorList>
            <person name="Wallis C."/>
            <person name="Deusch O."/>
            <person name="O'Flynn C."/>
            <person name="Davis I."/>
            <person name="Jospin G."/>
            <person name="Darling A.E."/>
            <person name="Coil D.A."/>
            <person name="Alexiev A."/>
            <person name="Horsfall A."/>
            <person name="Kirkwood N."/>
            <person name="Harris S."/>
            <person name="Eisen J.A."/>
        </authorList>
    </citation>
    <scope>NUCLEOTIDE SEQUENCE [LARGE SCALE GENOMIC DNA]</scope>
    <source>
        <strain evidence="3">COT-052_OH1451</strain>
    </source>
</reference>
<keyword evidence="1" id="KW-0175">Coiled coil</keyword>
<name>A0A0A2F9E0_9PORP</name>
<dbReference type="AlphaFoldDB" id="A0A0A2F9E0"/>
<feature type="coiled-coil region" evidence="1">
    <location>
        <begin position="230"/>
        <end position="287"/>
    </location>
</feature>
<keyword evidence="2" id="KW-0812">Transmembrane</keyword>
<feature type="transmembrane region" description="Helical" evidence="2">
    <location>
        <begin position="339"/>
        <end position="358"/>
    </location>
</feature>
<keyword evidence="2" id="KW-1133">Transmembrane helix</keyword>
<organism evidence="3">
    <name type="scientific">Porphyromonas gulae</name>
    <dbReference type="NCBI Taxonomy" id="111105"/>
    <lineage>
        <taxon>Bacteria</taxon>
        <taxon>Pseudomonadati</taxon>
        <taxon>Bacteroidota</taxon>
        <taxon>Bacteroidia</taxon>
        <taxon>Bacteroidales</taxon>
        <taxon>Porphyromonadaceae</taxon>
        <taxon>Porphyromonas</taxon>
    </lineage>
</organism>
<evidence type="ECO:0000256" key="2">
    <source>
        <dbReference type="SAM" id="Phobius"/>
    </source>
</evidence>
<sequence>MVKTFIYGVPHGFDFYEKEASLNNYFKGFYISSRSGRRLEINRRDNGETIYSYLRYGLKEVDRQPLHSFFGMSLMLDNYQFCPNFKILLEWFDFLFDKFVNEHNIIKRSEDGVLHYVVHRFDENASDIKWLKSNLPNILTEAGQTQIISYDSSFLRGKPGEIVSVKQPVVGDNRLLEMFKSYRGLSISSEIVERQDEGPTPLQIELNHEELNEKLQGYNQSLLRIAVNFSKDAEEILKRMDKEIDEIRTSLVVYLPTINDCCEIEKFKRLKARYDSLKESIKQLLDKIPPAVLPETQYCSSCKQQKILSQFRSSNATACIECEGSKPAPGPKPRKKKGFLGGMTILIGIAVAVIVVNLPKGEQNNSSKIDKQDGVIMEAPPISSDKILDTARFKELIALNEFEEAYEYIKNTKGKDDNHKKLLKDIFQNHLTLRIRDGLTTTEASSKDKKEEKVLELLGRVYLKKDFLEYIGFDKQNQELFQEFVKDYYFLLNLNTKKNFSNKEKKELEAILSPKKYGDKIPKDLRDKLLKKMNKFDSKTIETSVSYKYKDRSGQYQSGQIKEKKSKTGVDVLKGSKVTVSFPNSNIIVKKVDKNEAENHNGKAEITIEEKVIVYCGKIEITFTPIDPKFDE</sequence>
<dbReference type="RefSeq" id="WP_039420498.1">
    <property type="nucleotide sequence ID" value="NZ_JRAI01000029.1"/>
</dbReference>
<proteinExistence type="predicted"/>